<feature type="signal peptide" evidence="18">
    <location>
        <begin position="1"/>
        <end position="17"/>
    </location>
</feature>
<evidence type="ECO:0000256" key="8">
    <source>
        <dbReference type="ARBA" id="ARBA00022729"/>
    </source>
</evidence>
<evidence type="ECO:0000313" key="19">
    <source>
        <dbReference type="EMBL" id="KAJ5734139.1"/>
    </source>
</evidence>
<evidence type="ECO:0000256" key="6">
    <source>
        <dbReference type="ARBA" id="ARBA00022525"/>
    </source>
</evidence>
<dbReference type="SUPFAM" id="SSF75005">
    <property type="entry name" value="Arabinanase/levansucrase/invertase"/>
    <property type="match status" value="1"/>
</dbReference>
<dbReference type="CDD" id="cd18831">
    <property type="entry name" value="GH43_AnAbnA-like"/>
    <property type="match status" value="1"/>
</dbReference>
<evidence type="ECO:0000256" key="17">
    <source>
        <dbReference type="PIRSR" id="PIRSR606710-2"/>
    </source>
</evidence>
<evidence type="ECO:0000256" key="12">
    <source>
        <dbReference type="ARBA" id="ARBA00023295"/>
    </source>
</evidence>
<feature type="active site" description="Proton donor" evidence="16">
    <location>
        <position position="198"/>
    </location>
</feature>
<dbReference type="Proteomes" id="UP001215712">
    <property type="component" value="Unassembled WGS sequence"/>
</dbReference>
<dbReference type="InterPro" id="IPR023296">
    <property type="entry name" value="Glyco_hydro_beta-prop_sf"/>
</dbReference>
<dbReference type="EMBL" id="JAQJAN010000003">
    <property type="protein sequence ID" value="KAJ5734139.1"/>
    <property type="molecule type" value="Genomic_DNA"/>
</dbReference>
<dbReference type="GO" id="GO:0046558">
    <property type="term" value="F:arabinan endo-1,5-alpha-L-arabinosidase activity"/>
    <property type="evidence" value="ECO:0007669"/>
    <property type="project" value="UniProtKB-EC"/>
</dbReference>
<evidence type="ECO:0000256" key="2">
    <source>
        <dbReference type="ARBA" id="ARBA00004613"/>
    </source>
</evidence>
<keyword evidence="12" id="KW-0326">Glycosidase</keyword>
<keyword evidence="20" id="KW-1185">Reference proteome</keyword>
<feature type="site" description="Important for catalytic activity, responsible for pKa modulation of the active site Glu and correct orientation of both the proton donor and substrate" evidence="17">
    <location>
        <position position="147"/>
    </location>
</feature>
<evidence type="ECO:0000313" key="20">
    <source>
        <dbReference type="Proteomes" id="UP001215712"/>
    </source>
</evidence>
<accession>A0AAD6MZ53</accession>
<keyword evidence="6" id="KW-0964">Secreted</keyword>
<evidence type="ECO:0000256" key="9">
    <source>
        <dbReference type="ARBA" id="ARBA00022801"/>
    </source>
</evidence>
<evidence type="ECO:0000256" key="4">
    <source>
        <dbReference type="ARBA" id="ARBA00009865"/>
    </source>
</evidence>
<keyword evidence="13" id="KW-0624">Polysaccharide degradation</keyword>
<feature type="non-terminal residue" evidence="19">
    <location>
        <position position="1"/>
    </location>
</feature>
<dbReference type="GO" id="GO:0005576">
    <property type="term" value="C:extracellular region"/>
    <property type="evidence" value="ECO:0007669"/>
    <property type="project" value="UniProtKB-SubCell"/>
</dbReference>
<evidence type="ECO:0000256" key="7">
    <source>
        <dbReference type="ARBA" id="ARBA00022651"/>
    </source>
</evidence>
<comment type="pathway">
    <text evidence="3">Glycan metabolism; L-arabinan degradation.</text>
</comment>
<comment type="subcellular location">
    <subcellularLocation>
        <location evidence="2">Secreted</location>
    </subcellularLocation>
</comment>
<organism evidence="19 20">
    <name type="scientific">Penicillium malachiteum</name>
    <dbReference type="NCBI Taxonomy" id="1324776"/>
    <lineage>
        <taxon>Eukaryota</taxon>
        <taxon>Fungi</taxon>
        <taxon>Dikarya</taxon>
        <taxon>Ascomycota</taxon>
        <taxon>Pezizomycotina</taxon>
        <taxon>Eurotiomycetes</taxon>
        <taxon>Eurotiomycetidae</taxon>
        <taxon>Eurotiales</taxon>
        <taxon>Aspergillaceae</taxon>
        <taxon>Penicillium</taxon>
    </lineage>
</organism>
<comment type="catalytic activity">
    <reaction evidence="1">
        <text>Endohydrolysis of (1-&gt;5)-alpha-arabinofuranosidic linkages in (1-&gt;5)-arabinans.</text>
        <dbReference type="EC" id="3.2.1.99"/>
    </reaction>
</comment>
<keyword evidence="11" id="KW-0119">Carbohydrate metabolism</keyword>
<evidence type="ECO:0000256" key="18">
    <source>
        <dbReference type="SAM" id="SignalP"/>
    </source>
</evidence>
<sequence length="367" mass="40242">MRAFQVLSLAIASLASAYPNPGPCTGNCWTHDPGMIQRVSDGTYFRFSTGSGVNTMSSPSIEGPWEDIGAALPEGSVIELDNVDSMDIWAPDLHYLDGTYYMYYVLSQLGTQNSQVGVATSTTLEPGSWTDHGPIGLPANSDYNRIDPSWITIDGKQYLQFGSYWKDLYQVELESSLKVGSAVPHQLAYNASLNHREEASFIFQHGDYYYLLYSGGVAGSYTATNPPVGEEYRIHMCRSTTGTGGFVDKSGTSCLNSGGSILLESHDQIYAPGGQGVLTDKEFGLILYYQYYPLSLKESGGDGNDGYRYGWNELGWEDDWPYVKESGAVVNAPIMYSGHEAAPRRTGLRACYYSGVWLTGRLSGKRC</sequence>
<gene>
    <name evidence="19" type="ORF">N7493_002925</name>
</gene>
<protein>
    <recommendedName>
        <fullName evidence="5">arabinan endo-1,5-alpha-L-arabinosidase</fullName>
        <ecNumber evidence="5">3.2.1.99</ecNumber>
    </recommendedName>
    <alternativeName>
        <fullName evidence="15">Endo-1,5-alpha-L-arabinanase C</fullName>
    </alternativeName>
</protein>
<dbReference type="InterPro" id="IPR006710">
    <property type="entry name" value="Glyco_hydro_43"/>
</dbReference>
<evidence type="ECO:0000256" key="13">
    <source>
        <dbReference type="ARBA" id="ARBA00023326"/>
    </source>
</evidence>
<evidence type="ECO:0000256" key="15">
    <source>
        <dbReference type="ARBA" id="ARBA00042199"/>
    </source>
</evidence>
<feature type="active site" description="Proton acceptor" evidence="16">
    <location>
        <position position="32"/>
    </location>
</feature>
<dbReference type="PIRSF" id="PIRSF026534">
    <property type="entry name" value="Endo_alpha-L-arabinosidase"/>
    <property type="match status" value="1"/>
</dbReference>
<evidence type="ECO:0000256" key="5">
    <source>
        <dbReference type="ARBA" id="ARBA00012586"/>
    </source>
</evidence>
<dbReference type="Gene3D" id="2.115.10.20">
    <property type="entry name" value="Glycosyl hydrolase domain, family 43"/>
    <property type="match status" value="1"/>
</dbReference>
<evidence type="ECO:0000256" key="1">
    <source>
        <dbReference type="ARBA" id="ARBA00000375"/>
    </source>
</evidence>
<comment type="similarity">
    <text evidence="4">Belongs to the glycosyl hydrolase 43 family.</text>
</comment>
<reference evidence="19" key="2">
    <citation type="submission" date="2023-01" db="EMBL/GenBank/DDBJ databases">
        <authorList>
            <person name="Petersen C."/>
        </authorList>
    </citation>
    <scope>NUCLEOTIDE SEQUENCE</scope>
    <source>
        <strain evidence="19">IBT 17514</strain>
    </source>
</reference>
<dbReference type="InterPro" id="IPR050727">
    <property type="entry name" value="GH43_arabinanases"/>
</dbReference>
<evidence type="ECO:0000256" key="16">
    <source>
        <dbReference type="PIRSR" id="PIRSR606710-1"/>
    </source>
</evidence>
<feature type="chain" id="PRO_5042278706" description="arabinan endo-1,5-alpha-L-arabinosidase" evidence="18">
    <location>
        <begin position="18"/>
        <end position="367"/>
    </location>
</feature>
<proteinExistence type="inferred from homology"/>
<name>A0AAD6MZ53_9EURO</name>
<evidence type="ECO:0000256" key="10">
    <source>
        <dbReference type="ARBA" id="ARBA00023180"/>
    </source>
</evidence>
<dbReference type="PANTHER" id="PTHR43301">
    <property type="entry name" value="ARABINAN ENDO-1,5-ALPHA-L-ARABINOSIDASE"/>
    <property type="match status" value="1"/>
</dbReference>
<keyword evidence="10" id="KW-0325">Glycoprotein</keyword>
<keyword evidence="9" id="KW-0378">Hydrolase</keyword>
<dbReference type="GO" id="GO:0045493">
    <property type="term" value="P:xylan catabolic process"/>
    <property type="evidence" value="ECO:0007669"/>
    <property type="project" value="UniProtKB-KW"/>
</dbReference>
<dbReference type="InterPro" id="IPR016840">
    <property type="entry name" value="Glyco_hydro_43_endo_a_Ara-ase"/>
</dbReference>
<keyword evidence="8 18" id="KW-0732">Signal</keyword>
<keyword evidence="7" id="KW-0858">Xylan degradation</keyword>
<dbReference type="Pfam" id="PF04616">
    <property type="entry name" value="Glyco_hydro_43"/>
    <property type="match status" value="1"/>
</dbReference>
<dbReference type="EC" id="3.2.1.99" evidence="5"/>
<dbReference type="PANTHER" id="PTHR43301:SF7">
    <property type="entry name" value="ARABINAN ENDO-1,5-ALPHA-L-ARABINOSIDASE C"/>
    <property type="match status" value="1"/>
</dbReference>
<evidence type="ECO:0000256" key="14">
    <source>
        <dbReference type="ARBA" id="ARBA00025221"/>
    </source>
</evidence>
<evidence type="ECO:0000256" key="11">
    <source>
        <dbReference type="ARBA" id="ARBA00023277"/>
    </source>
</evidence>
<dbReference type="AlphaFoldDB" id="A0AAD6MZ53"/>
<reference evidence="19" key="1">
    <citation type="journal article" date="2023" name="IMA Fungus">
        <title>Comparative genomic study of the Penicillium genus elucidates a diverse pangenome and 15 lateral gene transfer events.</title>
        <authorList>
            <person name="Petersen C."/>
            <person name="Sorensen T."/>
            <person name="Nielsen M.R."/>
            <person name="Sondergaard T.E."/>
            <person name="Sorensen J.L."/>
            <person name="Fitzpatrick D.A."/>
            <person name="Frisvad J.C."/>
            <person name="Nielsen K.L."/>
        </authorList>
    </citation>
    <scope>NUCLEOTIDE SEQUENCE</scope>
    <source>
        <strain evidence="19">IBT 17514</strain>
    </source>
</reference>
<comment type="function">
    <text evidence="14">Endo-1,5-alpha-L-arabinanase involved in degradation of pectin. Its preferred substrate is linear 1,5-alpha-L-arabinan.</text>
</comment>
<comment type="caution">
    <text evidence="19">The sequence shown here is derived from an EMBL/GenBank/DDBJ whole genome shotgun (WGS) entry which is preliminary data.</text>
</comment>
<evidence type="ECO:0000256" key="3">
    <source>
        <dbReference type="ARBA" id="ARBA00004834"/>
    </source>
</evidence>